<dbReference type="EMBL" id="JABSTU010000002">
    <property type="protein sequence ID" value="KAH8037209.1"/>
    <property type="molecule type" value="Genomic_DNA"/>
</dbReference>
<gene>
    <name evidence="1" type="ORF">HPB51_009002</name>
</gene>
<comment type="caution">
    <text evidence="1">The sequence shown here is derived from an EMBL/GenBank/DDBJ whole genome shotgun (WGS) entry which is preliminary data.</text>
</comment>
<sequence length="228" mass="26537">MCVVTDNNSVNRSAVVPFKYSVSKAPQAVSRKSLANDFVFPHPSDPHRPLFFVIDPVHLLKCVRNNWLKQNDQCFWLPQFEPSTTGQRHMQYAYFKTVKDAYNLESKQLLRYGYTLSRKAVSPTDIEKQDVKPALQVFSEYGPNALRVIGAKHNLKHYEETVSFIDVIVRWWKVVNVKTQAFIKICAYCFEELKMSFVLLGKFQTDLLEERFGCYRRLAGSQYHLSVR</sequence>
<dbReference type="Proteomes" id="UP000821866">
    <property type="component" value="Chromosome 10"/>
</dbReference>
<dbReference type="VEuPathDB" id="VectorBase:LOC119180411"/>
<proteinExistence type="predicted"/>
<reference evidence="1" key="1">
    <citation type="journal article" date="2020" name="Cell">
        <title>Large-Scale Comparative Analyses of Tick Genomes Elucidate Their Genetic Diversity and Vector Capacities.</title>
        <authorList>
            <consortium name="Tick Genome and Microbiome Consortium (TIGMIC)"/>
            <person name="Jia N."/>
            <person name="Wang J."/>
            <person name="Shi W."/>
            <person name="Du L."/>
            <person name="Sun Y."/>
            <person name="Zhan W."/>
            <person name="Jiang J.F."/>
            <person name="Wang Q."/>
            <person name="Zhang B."/>
            <person name="Ji P."/>
            <person name="Bell-Sakyi L."/>
            <person name="Cui X.M."/>
            <person name="Yuan T.T."/>
            <person name="Jiang B.G."/>
            <person name="Yang W.F."/>
            <person name="Lam T.T."/>
            <person name="Chang Q.C."/>
            <person name="Ding S.J."/>
            <person name="Wang X.J."/>
            <person name="Zhu J.G."/>
            <person name="Ruan X.D."/>
            <person name="Zhao L."/>
            <person name="Wei J.T."/>
            <person name="Ye R.Z."/>
            <person name="Que T.C."/>
            <person name="Du C.H."/>
            <person name="Zhou Y.H."/>
            <person name="Cheng J.X."/>
            <person name="Dai P.F."/>
            <person name="Guo W.B."/>
            <person name="Han X.H."/>
            <person name="Huang E.J."/>
            <person name="Li L.F."/>
            <person name="Wei W."/>
            <person name="Gao Y.C."/>
            <person name="Liu J.Z."/>
            <person name="Shao H.Z."/>
            <person name="Wang X."/>
            <person name="Wang C.C."/>
            <person name="Yang T.C."/>
            <person name="Huo Q.B."/>
            <person name="Li W."/>
            <person name="Chen H.Y."/>
            <person name="Chen S.E."/>
            <person name="Zhou L.G."/>
            <person name="Ni X.B."/>
            <person name="Tian J.H."/>
            <person name="Sheng Y."/>
            <person name="Liu T."/>
            <person name="Pan Y.S."/>
            <person name="Xia L.Y."/>
            <person name="Li J."/>
            <person name="Zhao F."/>
            <person name="Cao W.C."/>
        </authorList>
    </citation>
    <scope>NUCLEOTIDE SEQUENCE</scope>
    <source>
        <strain evidence="1">Rmic-2018</strain>
    </source>
</reference>
<evidence type="ECO:0000313" key="2">
    <source>
        <dbReference type="Proteomes" id="UP000821866"/>
    </source>
</evidence>
<protein>
    <submittedName>
        <fullName evidence="1">Uncharacterized protein</fullName>
    </submittedName>
</protein>
<name>A0A9J6ES37_RHIMP</name>
<dbReference type="AlphaFoldDB" id="A0A9J6ES37"/>
<reference evidence="1" key="2">
    <citation type="submission" date="2021-09" db="EMBL/GenBank/DDBJ databases">
        <authorList>
            <person name="Jia N."/>
            <person name="Wang J."/>
            <person name="Shi W."/>
            <person name="Du L."/>
            <person name="Sun Y."/>
            <person name="Zhan W."/>
            <person name="Jiang J."/>
            <person name="Wang Q."/>
            <person name="Zhang B."/>
            <person name="Ji P."/>
            <person name="Sakyi L.B."/>
            <person name="Cui X."/>
            <person name="Yuan T."/>
            <person name="Jiang B."/>
            <person name="Yang W."/>
            <person name="Lam T.T.-Y."/>
            <person name="Chang Q."/>
            <person name="Ding S."/>
            <person name="Wang X."/>
            <person name="Zhu J."/>
            <person name="Ruan X."/>
            <person name="Zhao L."/>
            <person name="Wei J."/>
            <person name="Que T."/>
            <person name="Du C."/>
            <person name="Cheng J."/>
            <person name="Dai P."/>
            <person name="Han X."/>
            <person name="Huang E."/>
            <person name="Gao Y."/>
            <person name="Liu J."/>
            <person name="Shao H."/>
            <person name="Ye R."/>
            <person name="Li L."/>
            <person name="Wei W."/>
            <person name="Wang X."/>
            <person name="Wang C."/>
            <person name="Huo Q."/>
            <person name="Li W."/>
            <person name="Guo W."/>
            <person name="Chen H."/>
            <person name="Chen S."/>
            <person name="Zhou L."/>
            <person name="Zhou L."/>
            <person name="Ni X."/>
            <person name="Tian J."/>
            <person name="Zhou Y."/>
            <person name="Sheng Y."/>
            <person name="Liu T."/>
            <person name="Pan Y."/>
            <person name="Xia L."/>
            <person name="Li J."/>
            <person name="Zhao F."/>
            <person name="Cao W."/>
        </authorList>
    </citation>
    <scope>NUCLEOTIDE SEQUENCE</scope>
    <source>
        <strain evidence="1">Rmic-2018</strain>
        <tissue evidence="1">Larvae</tissue>
    </source>
</reference>
<evidence type="ECO:0000313" key="1">
    <source>
        <dbReference type="EMBL" id="KAH8037209.1"/>
    </source>
</evidence>
<keyword evidence="2" id="KW-1185">Reference proteome</keyword>
<organism evidence="1 2">
    <name type="scientific">Rhipicephalus microplus</name>
    <name type="common">Cattle tick</name>
    <name type="synonym">Boophilus microplus</name>
    <dbReference type="NCBI Taxonomy" id="6941"/>
    <lineage>
        <taxon>Eukaryota</taxon>
        <taxon>Metazoa</taxon>
        <taxon>Ecdysozoa</taxon>
        <taxon>Arthropoda</taxon>
        <taxon>Chelicerata</taxon>
        <taxon>Arachnida</taxon>
        <taxon>Acari</taxon>
        <taxon>Parasitiformes</taxon>
        <taxon>Ixodida</taxon>
        <taxon>Ixodoidea</taxon>
        <taxon>Ixodidae</taxon>
        <taxon>Rhipicephalinae</taxon>
        <taxon>Rhipicephalus</taxon>
        <taxon>Boophilus</taxon>
    </lineage>
</organism>
<accession>A0A9J6ES37</accession>